<keyword evidence="1" id="KW-0560">Oxidoreductase</keyword>
<dbReference type="RefSeq" id="WP_127163792.1">
    <property type="nucleotide sequence ID" value="NZ_CP029822.1"/>
</dbReference>
<dbReference type="Proteomes" id="UP000273143">
    <property type="component" value="Chromosome"/>
</dbReference>
<accession>A0A3S9XEZ0</accession>
<keyword evidence="1" id="KW-0223">Dioxygenase</keyword>
<keyword evidence="2" id="KW-1185">Reference proteome</keyword>
<dbReference type="GO" id="GO:0051213">
    <property type="term" value="F:dioxygenase activity"/>
    <property type="evidence" value="ECO:0007669"/>
    <property type="project" value="UniProtKB-KW"/>
</dbReference>
<dbReference type="EMBL" id="CP029822">
    <property type="protein sequence ID" value="AZS51033.1"/>
    <property type="molecule type" value="Genomic_DNA"/>
</dbReference>
<dbReference type="SUPFAM" id="SSF54593">
    <property type="entry name" value="Glyoxalase/Bleomycin resistance protein/Dihydroxybiphenyl dioxygenase"/>
    <property type="match status" value="1"/>
</dbReference>
<dbReference type="Gene3D" id="3.10.180.10">
    <property type="entry name" value="2,3-Dihydroxybiphenyl 1,2-Dioxygenase, domain 1"/>
    <property type="match status" value="1"/>
</dbReference>
<name>A0A3S9XEZ0_9GAMM</name>
<dbReference type="AlphaFoldDB" id="A0A3S9XEZ0"/>
<proteinExistence type="predicted"/>
<sequence length="120" mass="13793">MSLNQIILYVENIQQTVSLYTDLLDCSPNELHPSYASFQLESGYTLAFWDIKEVKPEATGSNRALELVFQLPTKQAVNQCFVNWQQKLTIAQKPQTLDFGYTFTALDNNNNRLRVYASHE</sequence>
<organism evidence="1 2">
    <name type="scientific">Entomomonas moraniae</name>
    <dbReference type="NCBI Taxonomy" id="2213226"/>
    <lineage>
        <taxon>Bacteria</taxon>
        <taxon>Pseudomonadati</taxon>
        <taxon>Pseudomonadota</taxon>
        <taxon>Gammaproteobacteria</taxon>
        <taxon>Pseudomonadales</taxon>
        <taxon>Pseudomonadaceae</taxon>
        <taxon>Entomomonas</taxon>
    </lineage>
</organism>
<gene>
    <name evidence="1" type="ORF">DM558_09700</name>
</gene>
<dbReference type="KEGG" id="emo:DM558_09700"/>
<reference evidence="2" key="1">
    <citation type="submission" date="2018-06" db="EMBL/GenBank/DDBJ databases">
        <title>Complete genome of Pseudomonas insecticola strain QZS01.</title>
        <authorList>
            <person name="Wang J."/>
            <person name="Su Q."/>
        </authorList>
    </citation>
    <scope>NUCLEOTIDE SEQUENCE [LARGE SCALE GENOMIC DNA]</scope>
    <source>
        <strain evidence="2">QZS01</strain>
    </source>
</reference>
<dbReference type="InterPro" id="IPR029068">
    <property type="entry name" value="Glyas_Bleomycin-R_OHBP_Dase"/>
</dbReference>
<evidence type="ECO:0000313" key="2">
    <source>
        <dbReference type="Proteomes" id="UP000273143"/>
    </source>
</evidence>
<protein>
    <submittedName>
        <fullName evidence="1">Extradiol dioxygenase</fullName>
    </submittedName>
</protein>
<evidence type="ECO:0000313" key="1">
    <source>
        <dbReference type="EMBL" id="AZS51033.1"/>
    </source>
</evidence>